<dbReference type="EMBL" id="RBZP01000009">
    <property type="protein sequence ID" value="RKQ32673.1"/>
    <property type="molecule type" value="Genomic_DNA"/>
</dbReference>
<dbReference type="Pfam" id="PF08863">
    <property type="entry name" value="YolD"/>
    <property type="match status" value="1"/>
</dbReference>
<evidence type="ECO:0000313" key="2">
    <source>
        <dbReference type="Proteomes" id="UP000269301"/>
    </source>
</evidence>
<dbReference type="Proteomes" id="UP000269301">
    <property type="component" value="Unassembled WGS sequence"/>
</dbReference>
<protein>
    <submittedName>
        <fullName evidence="1">YolD-like family protein</fullName>
    </submittedName>
</protein>
<dbReference type="PANTHER" id="PTHR40051:SF1">
    <property type="entry name" value="YOLD-LIKE FAMILY PROTEIN"/>
    <property type="match status" value="1"/>
</dbReference>
<dbReference type="PANTHER" id="PTHR40051">
    <property type="entry name" value="IG HYPOTHETICAL 15966"/>
    <property type="match status" value="1"/>
</dbReference>
<name>A0A495A0B7_9BACI</name>
<dbReference type="InterPro" id="IPR014962">
    <property type="entry name" value="YolD"/>
</dbReference>
<proteinExistence type="predicted"/>
<sequence>MRTNVLSEGDLVMVNDRGTIKWTSMMMPEHINMLNQMWNEKEYKTKPIIDAQQLSEMNTKLQLAIHNNLTVRIKYYKNHDFHTMAGKLKSIDINNKQIVLQGKERICLTDILDVIIE</sequence>
<organism evidence="1 2">
    <name type="scientific">Oceanobacillus halophilus</name>
    <dbReference type="NCBI Taxonomy" id="930130"/>
    <lineage>
        <taxon>Bacteria</taxon>
        <taxon>Bacillati</taxon>
        <taxon>Bacillota</taxon>
        <taxon>Bacilli</taxon>
        <taxon>Bacillales</taxon>
        <taxon>Bacillaceae</taxon>
        <taxon>Oceanobacillus</taxon>
    </lineage>
</organism>
<keyword evidence="2" id="KW-1185">Reference proteome</keyword>
<dbReference type="AlphaFoldDB" id="A0A495A0B7"/>
<evidence type="ECO:0000313" key="1">
    <source>
        <dbReference type="EMBL" id="RKQ32673.1"/>
    </source>
</evidence>
<reference evidence="1 2" key="1">
    <citation type="journal article" date="2016" name="Int. J. Syst. Evol. Microbiol.">
        <title>Oceanobacillus halophilus sp. nov., a novel moderately halophilic bacterium from a hypersaline lake.</title>
        <authorList>
            <person name="Amoozegar M.A."/>
            <person name="Bagheri M."/>
            <person name="Makhdoumi A."/>
            <person name="Nikou M.M."/>
            <person name="Fazeli S.A.S."/>
            <person name="Schumann P."/>
            <person name="Sproer C."/>
            <person name="Sanchez-Porro C."/>
            <person name="Ventosa A."/>
        </authorList>
    </citation>
    <scope>NUCLEOTIDE SEQUENCE [LARGE SCALE GENOMIC DNA]</scope>
    <source>
        <strain evidence="1 2">DSM 23996</strain>
    </source>
</reference>
<comment type="caution">
    <text evidence="1">The sequence shown here is derived from an EMBL/GenBank/DDBJ whole genome shotgun (WGS) entry which is preliminary data.</text>
</comment>
<accession>A0A495A0B7</accession>
<gene>
    <name evidence="1" type="ORF">D8M06_12120</name>
</gene>